<keyword evidence="3" id="KW-1185">Reference proteome</keyword>
<evidence type="ECO:0008006" key="4">
    <source>
        <dbReference type="Google" id="ProtNLM"/>
    </source>
</evidence>
<evidence type="ECO:0000313" key="2">
    <source>
        <dbReference type="EMBL" id="SHH26122.1"/>
    </source>
</evidence>
<accession>A0A1M5RIC3</accession>
<feature type="signal peptide" evidence="1">
    <location>
        <begin position="1"/>
        <end position="21"/>
    </location>
</feature>
<dbReference type="Proteomes" id="UP000184212">
    <property type="component" value="Unassembled WGS sequence"/>
</dbReference>
<protein>
    <recommendedName>
        <fullName evidence="4">YD repeat-containing protein</fullName>
    </recommendedName>
</protein>
<name>A0A1M5RIC3_9BACT</name>
<evidence type="ECO:0000313" key="3">
    <source>
        <dbReference type="Proteomes" id="UP000184212"/>
    </source>
</evidence>
<dbReference type="AlphaFoldDB" id="A0A1M5RIC3"/>
<reference evidence="2 3" key="1">
    <citation type="submission" date="2016-11" db="EMBL/GenBank/DDBJ databases">
        <authorList>
            <person name="Jaros S."/>
            <person name="Januszkiewicz K."/>
            <person name="Wedrychowicz H."/>
        </authorList>
    </citation>
    <scope>NUCLEOTIDE SEQUENCE [LARGE SCALE GENOMIC DNA]</scope>
    <source>
        <strain evidence="2 3">DSM 24574</strain>
    </source>
</reference>
<dbReference type="STRING" id="947013.SAMN04488109_3418"/>
<sequence length="364" mass="42113">MTMKSKLFVAVWVVLATIAQAQPGKQKIGQDQIDALVKTKRLLVQMGYLENAIKSNVWNEIQAYGEFELPNDHIKQVDDSTVVIRLANSHNQPEAMIEGIFKENSLRSIRVYGIHKPIESKALESKKTQSIQVFHDDAANKSKITSLRMSDHTSNESFRLDFIYAGDTLKRVASIEEEKNRLWREFTIKNDLVMESMGYVLKWTGPNQQKMAKAVKTTFEYDQKGRLTLVFREDLSDAKIYDITRIRYLADGKMEGIVYAKRAGVTKGIMRLFTYNDKNLVQQETRYDFPFEFIKPDFTFDQFKADINPTITTNTYTNNITTQQNRKYESRCLDKYSVINFTFGELGLLQQVTSQDDNRTKCTY</sequence>
<dbReference type="EMBL" id="FQWQ01000002">
    <property type="protein sequence ID" value="SHH26122.1"/>
    <property type="molecule type" value="Genomic_DNA"/>
</dbReference>
<dbReference type="Gene3D" id="2.180.10.10">
    <property type="entry name" value="RHS repeat-associated core"/>
    <property type="match status" value="1"/>
</dbReference>
<organism evidence="2 3">
    <name type="scientific">Chryseolinea serpens</name>
    <dbReference type="NCBI Taxonomy" id="947013"/>
    <lineage>
        <taxon>Bacteria</taxon>
        <taxon>Pseudomonadati</taxon>
        <taxon>Bacteroidota</taxon>
        <taxon>Cytophagia</taxon>
        <taxon>Cytophagales</taxon>
        <taxon>Fulvivirgaceae</taxon>
        <taxon>Chryseolinea</taxon>
    </lineage>
</organism>
<proteinExistence type="predicted"/>
<feature type="chain" id="PRO_5013291085" description="YD repeat-containing protein" evidence="1">
    <location>
        <begin position="22"/>
        <end position="364"/>
    </location>
</feature>
<keyword evidence="1" id="KW-0732">Signal</keyword>
<evidence type="ECO:0000256" key="1">
    <source>
        <dbReference type="SAM" id="SignalP"/>
    </source>
</evidence>
<gene>
    <name evidence="2" type="ORF">SAMN04488109_3418</name>
</gene>